<proteinExistence type="predicted"/>
<gene>
    <name evidence="3" type="ORF">PVN32_20685</name>
</gene>
<reference evidence="3" key="1">
    <citation type="submission" date="2022-12" db="EMBL/GenBank/DDBJ databases">
        <title>Draft Genome Sequences of Bacillus licheniformis and Bacillus paralicheniformis strains isolated from Irish skim milk powders.</title>
        <authorList>
            <person name="Lourenco A."/>
            <person name="Li F."/>
            <person name="Geraldine D."/>
            <person name="Tobin J.T."/>
            <person name="Butler F."/>
            <person name="Jordan K."/>
            <person name="Obrien T."/>
        </authorList>
    </citation>
    <scope>NUCLEOTIDE SEQUENCE</scope>
    <source>
        <strain evidence="3">3370</strain>
    </source>
</reference>
<dbReference type="Pfam" id="PF00589">
    <property type="entry name" value="Phage_integrase"/>
    <property type="match status" value="1"/>
</dbReference>
<dbReference type="SUPFAM" id="SSF56349">
    <property type="entry name" value="DNA breaking-rejoining enzymes"/>
    <property type="match status" value="1"/>
</dbReference>
<dbReference type="AlphaFoldDB" id="A0AAW6KIX7"/>
<comment type="caution">
    <text evidence="3">The sequence shown here is derived from an EMBL/GenBank/DDBJ whole genome shotgun (WGS) entry which is preliminary data.</text>
</comment>
<protein>
    <submittedName>
        <fullName evidence="3">Tyrosine-type recombinase/integrase</fullName>
    </submittedName>
</protein>
<sequence>MHPNASNCKRSTRFPILVALLKRLKIKQAKIAYANGRKFSDEDFIFSRPDGNPENIKKMDTRMRRILKRMNLNKKITQHTFRHTFTSLAAEAGVPLDEIQKILGHEKDEVT</sequence>
<dbReference type="InterPro" id="IPR011010">
    <property type="entry name" value="DNA_brk_join_enz"/>
</dbReference>
<dbReference type="Gene3D" id="1.10.443.10">
    <property type="entry name" value="Intergrase catalytic core"/>
    <property type="match status" value="1"/>
</dbReference>
<organism evidence="3 4">
    <name type="scientific">Bacillus paralicheniformis</name>
    <dbReference type="NCBI Taxonomy" id="1648923"/>
    <lineage>
        <taxon>Bacteria</taxon>
        <taxon>Bacillati</taxon>
        <taxon>Bacillota</taxon>
        <taxon>Bacilli</taxon>
        <taxon>Bacillales</taxon>
        <taxon>Bacillaceae</taxon>
        <taxon>Bacillus</taxon>
    </lineage>
</organism>
<evidence type="ECO:0000313" key="4">
    <source>
        <dbReference type="Proteomes" id="UP001216709"/>
    </source>
</evidence>
<dbReference type="InterPro" id="IPR002104">
    <property type="entry name" value="Integrase_catalytic"/>
</dbReference>
<dbReference type="GO" id="GO:0015074">
    <property type="term" value="P:DNA integration"/>
    <property type="evidence" value="ECO:0007669"/>
    <property type="project" value="InterPro"/>
</dbReference>
<dbReference type="GO" id="GO:0006310">
    <property type="term" value="P:DNA recombination"/>
    <property type="evidence" value="ECO:0007669"/>
    <property type="project" value="UniProtKB-KW"/>
</dbReference>
<dbReference type="RefSeq" id="WP_254636399.1">
    <property type="nucleotide sequence ID" value="NZ_CAOJBU010000014.1"/>
</dbReference>
<keyword evidence="1" id="KW-0233">DNA recombination</keyword>
<dbReference type="EMBL" id="JARAFO010000147">
    <property type="protein sequence ID" value="MDE1454566.1"/>
    <property type="molecule type" value="Genomic_DNA"/>
</dbReference>
<name>A0AAW6KIX7_9BACI</name>
<evidence type="ECO:0000313" key="3">
    <source>
        <dbReference type="EMBL" id="MDE1454566.1"/>
    </source>
</evidence>
<feature type="domain" description="Tyr recombinase" evidence="2">
    <location>
        <begin position="1"/>
        <end position="111"/>
    </location>
</feature>
<evidence type="ECO:0000259" key="2">
    <source>
        <dbReference type="PROSITE" id="PS51898"/>
    </source>
</evidence>
<dbReference type="GO" id="GO:0003677">
    <property type="term" value="F:DNA binding"/>
    <property type="evidence" value="ECO:0007669"/>
    <property type="project" value="InterPro"/>
</dbReference>
<dbReference type="PROSITE" id="PS51898">
    <property type="entry name" value="TYR_RECOMBINASE"/>
    <property type="match status" value="1"/>
</dbReference>
<dbReference type="Proteomes" id="UP001216709">
    <property type="component" value="Unassembled WGS sequence"/>
</dbReference>
<evidence type="ECO:0000256" key="1">
    <source>
        <dbReference type="ARBA" id="ARBA00023172"/>
    </source>
</evidence>
<accession>A0AAW6KIX7</accession>
<dbReference type="InterPro" id="IPR013762">
    <property type="entry name" value="Integrase-like_cat_sf"/>
</dbReference>